<accession>A0A5Q2Q7T4</accession>
<dbReference type="Proteomes" id="UP000388235">
    <property type="component" value="Chromosome"/>
</dbReference>
<dbReference type="AlphaFoldDB" id="A0A5Q2Q7T4"/>
<organism evidence="1 2">
    <name type="scientific">Litorivicinus lipolyticus</name>
    <dbReference type="NCBI Taxonomy" id="418701"/>
    <lineage>
        <taxon>Bacteria</taxon>
        <taxon>Pseudomonadati</taxon>
        <taxon>Pseudomonadota</taxon>
        <taxon>Gammaproteobacteria</taxon>
        <taxon>Oceanospirillales</taxon>
        <taxon>Litorivicinaceae</taxon>
        <taxon>Litorivicinus</taxon>
    </lineage>
</organism>
<protein>
    <submittedName>
        <fullName evidence="1">Uncharacterized protein</fullName>
    </submittedName>
</protein>
<evidence type="ECO:0000313" key="1">
    <source>
        <dbReference type="EMBL" id="QGG80619.1"/>
    </source>
</evidence>
<name>A0A5Q2Q7T4_9GAMM</name>
<evidence type="ECO:0000313" key="2">
    <source>
        <dbReference type="Proteomes" id="UP000388235"/>
    </source>
</evidence>
<reference evidence="1 2" key="1">
    <citation type="submission" date="2019-11" db="EMBL/GenBank/DDBJ databases">
        <authorList>
            <person name="Khan S.A."/>
            <person name="Jeon C.O."/>
            <person name="Chun B.H."/>
        </authorList>
    </citation>
    <scope>NUCLEOTIDE SEQUENCE [LARGE SCALE GENOMIC DNA]</scope>
    <source>
        <strain evidence="1 2">IMCC 1097</strain>
    </source>
</reference>
<proteinExistence type="predicted"/>
<dbReference type="OrthoDB" id="363206at2"/>
<dbReference type="KEGG" id="llp:GH975_08570"/>
<keyword evidence="2" id="KW-1185">Reference proteome</keyword>
<dbReference type="EMBL" id="CP045871">
    <property type="protein sequence ID" value="QGG80619.1"/>
    <property type="molecule type" value="Genomic_DNA"/>
</dbReference>
<sequence>MSVLWPNNLPLPTIQGYSVQPGDAILRTEMEAGPARQRRRFTQVPTRVNVRWVMRGDQFALFEAWYRWQAKEGGAWFQVSLLGGLGLMQQEARFTRPFQAQLIKGTLWDIRSELEIRERPTLDEGALALLLEYDAQIIASMANRLHTLVHTTLTNTQNAKL</sequence>
<gene>
    <name evidence="1" type="ORF">GH975_08570</name>
</gene>
<dbReference type="RefSeq" id="WP_153714123.1">
    <property type="nucleotide sequence ID" value="NZ_CP045871.1"/>
</dbReference>